<protein>
    <submittedName>
        <fullName evidence="2">Uncharacterized protein</fullName>
    </submittedName>
</protein>
<accession>A0A8S9ZCX0</accession>
<evidence type="ECO:0000313" key="3">
    <source>
        <dbReference type="Proteomes" id="UP000605970"/>
    </source>
</evidence>
<organism evidence="2 3">
    <name type="scientific">Meloidogyne graminicola</name>
    <dbReference type="NCBI Taxonomy" id="189291"/>
    <lineage>
        <taxon>Eukaryota</taxon>
        <taxon>Metazoa</taxon>
        <taxon>Ecdysozoa</taxon>
        <taxon>Nematoda</taxon>
        <taxon>Chromadorea</taxon>
        <taxon>Rhabditida</taxon>
        <taxon>Tylenchina</taxon>
        <taxon>Tylenchomorpha</taxon>
        <taxon>Tylenchoidea</taxon>
        <taxon>Meloidogynidae</taxon>
        <taxon>Meloidogyninae</taxon>
        <taxon>Meloidogyne</taxon>
    </lineage>
</organism>
<keyword evidence="3" id="KW-1185">Reference proteome</keyword>
<gene>
    <name evidence="2" type="ORF">Mgra_00009854</name>
</gene>
<comment type="caution">
    <text evidence="2">The sequence shown here is derived from an EMBL/GenBank/DDBJ whole genome shotgun (WGS) entry which is preliminary data.</text>
</comment>
<feature type="region of interest" description="Disordered" evidence="1">
    <location>
        <begin position="1"/>
        <end position="43"/>
    </location>
</feature>
<reference evidence="2" key="1">
    <citation type="journal article" date="2020" name="Ecol. Evol.">
        <title>Genome structure and content of the rice root-knot nematode (Meloidogyne graminicola).</title>
        <authorList>
            <person name="Phan N.T."/>
            <person name="Danchin E.G.J."/>
            <person name="Klopp C."/>
            <person name="Perfus-Barbeoch L."/>
            <person name="Kozlowski D.K."/>
            <person name="Koutsovoulos G.D."/>
            <person name="Lopez-Roques C."/>
            <person name="Bouchez O."/>
            <person name="Zahm M."/>
            <person name="Besnard G."/>
            <person name="Bellafiore S."/>
        </authorList>
    </citation>
    <scope>NUCLEOTIDE SEQUENCE</scope>
    <source>
        <strain evidence="2">VN-18</strain>
    </source>
</reference>
<dbReference type="AlphaFoldDB" id="A0A8S9ZCX0"/>
<dbReference type="Proteomes" id="UP000605970">
    <property type="component" value="Unassembled WGS sequence"/>
</dbReference>
<sequence length="537" mass="61159">ATPPKKHLRNDLPDDNPPPPKKGSGESATGTEPDYSTIPTELNTGGYLGLEEMFGTNSWLYPQQSSQSIYSDKQEQTEQATGGTSEDIYGYSQRNEQTFVNPTLYSQQQGQQEFNTGFGVNQEHTEISGTNLYPQEPSQSIFPTGYVYPTNSTLLSTEDIYGNIQRNETTFVNPTLYSQQQGQQSFEQNVFSQPIYSQPSTPFISQPDVIHNYSNLHEELQPFQKDHFDWDKGMDYSAHYGEEKAEEETVPSEDVPAGQQQKGKKPLGSKREIERRIKALGYNTTDLQIRSNSFEKNKMCFCSLCLNCNKQNNKFALTSVDDINKHVESVNHKKSVEIIFNKKTVELNKWKQMSESLNCISVDRRTSKYFCEICKKILEIDIMDKLSSHCIFHKTKQSRLSANQKSSSSSLQDTKDIPNFGSGIEEYGIPQQQLLLYNPLLFGQGIKQLQGMPLHPEIAYRQTVQHPNKPAASVDKNELLRELQMSLGEFPVNTEQTNQTNFGTELQKQESSQQLQPYHYDQIIQPSFNRISHSEQQ</sequence>
<feature type="region of interest" description="Disordered" evidence="1">
    <location>
        <begin position="69"/>
        <end position="88"/>
    </location>
</feature>
<name>A0A8S9ZCX0_9BILA</name>
<evidence type="ECO:0000313" key="2">
    <source>
        <dbReference type="EMBL" id="KAF7625977.1"/>
    </source>
</evidence>
<feature type="region of interest" description="Disordered" evidence="1">
    <location>
        <begin position="242"/>
        <end position="270"/>
    </location>
</feature>
<feature type="non-terminal residue" evidence="2">
    <location>
        <position position="1"/>
    </location>
</feature>
<dbReference type="EMBL" id="JABEBT010000189">
    <property type="protein sequence ID" value="KAF7625977.1"/>
    <property type="molecule type" value="Genomic_DNA"/>
</dbReference>
<evidence type="ECO:0000256" key="1">
    <source>
        <dbReference type="SAM" id="MobiDB-lite"/>
    </source>
</evidence>
<proteinExistence type="predicted"/>
<feature type="compositionally biased region" description="Polar residues" evidence="1">
    <location>
        <begin position="69"/>
        <end position="84"/>
    </location>
</feature>